<evidence type="ECO:0000256" key="8">
    <source>
        <dbReference type="ARBA" id="ARBA00023012"/>
    </source>
</evidence>
<feature type="transmembrane region" description="Helical" evidence="9">
    <location>
        <begin position="161"/>
        <end position="181"/>
    </location>
</feature>
<keyword evidence="4" id="KW-0808">Transferase</keyword>
<gene>
    <name evidence="11" type="ORF">SAMN05216555_103280</name>
</gene>
<sequence>MLAVGNLRSNKARLSAATRTAVFLMIGGLLAVPYAAVALWIVQLWQFAGANPLAVPSGLLIGTGLLAVPSTLGVMRTLERTAANELLGTAMEEPAGTTRLADVARGALWFLVHLLSGALAVAVLGFVLPTLAAIALALFGGGTTGLAPFTGQLLPGVETAAAAWLLTAAGAAALALLFGVASQLRLWAVLLLGPSEQARLAIAEREARELARRNELARELHDSIGHALTVTTLQAAAARRLLAAEPDKAAASMAAVEQAGRAALEELDYVLGILRAPTDGSGSLPERLRELIARHRSPGPPAELRLAGELSAIPDAVAGELYRMVQEGLSNAAKHAPESACTVALEVHGSAAAGSVVLRLANKLPTAVPAAADPRRLPGGRGLAGLAERAMLLGGTFGAGEADGMWQVTAELPWGGRRTRGSREK</sequence>
<evidence type="ECO:0000256" key="9">
    <source>
        <dbReference type="SAM" id="Phobius"/>
    </source>
</evidence>
<dbReference type="CDD" id="cd16917">
    <property type="entry name" value="HATPase_UhpB-NarQ-NarX-like"/>
    <property type="match status" value="1"/>
</dbReference>
<keyword evidence="9" id="KW-1133">Transmembrane helix</keyword>
<evidence type="ECO:0000259" key="10">
    <source>
        <dbReference type="Pfam" id="PF07730"/>
    </source>
</evidence>
<protein>
    <recommendedName>
        <fullName evidence="2">histidine kinase</fullName>
        <ecNumber evidence="2">2.7.13.3</ecNumber>
    </recommendedName>
</protein>
<keyword evidence="5" id="KW-0547">Nucleotide-binding</keyword>
<evidence type="ECO:0000256" key="7">
    <source>
        <dbReference type="ARBA" id="ARBA00022840"/>
    </source>
</evidence>
<dbReference type="GO" id="GO:0000155">
    <property type="term" value="F:phosphorelay sensor kinase activity"/>
    <property type="evidence" value="ECO:0007669"/>
    <property type="project" value="InterPro"/>
</dbReference>
<dbReference type="GO" id="GO:0046983">
    <property type="term" value="F:protein dimerization activity"/>
    <property type="evidence" value="ECO:0007669"/>
    <property type="project" value="InterPro"/>
</dbReference>
<evidence type="ECO:0000256" key="1">
    <source>
        <dbReference type="ARBA" id="ARBA00000085"/>
    </source>
</evidence>
<dbReference type="InterPro" id="IPR050482">
    <property type="entry name" value="Sensor_HK_TwoCompSys"/>
</dbReference>
<dbReference type="OrthoDB" id="227596at2"/>
<evidence type="ECO:0000256" key="2">
    <source>
        <dbReference type="ARBA" id="ARBA00012438"/>
    </source>
</evidence>
<dbReference type="GO" id="GO:0005524">
    <property type="term" value="F:ATP binding"/>
    <property type="evidence" value="ECO:0007669"/>
    <property type="project" value="UniProtKB-KW"/>
</dbReference>
<dbReference type="InterPro" id="IPR036890">
    <property type="entry name" value="HATPase_C_sf"/>
</dbReference>
<keyword evidence="3" id="KW-0597">Phosphoprotein</keyword>
<keyword evidence="9" id="KW-0472">Membrane</keyword>
<dbReference type="InterPro" id="IPR011712">
    <property type="entry name" value="Sig_transdc_His_kin_sub3_dim/P"/>
</dbReference>
<comment type="catalytic activity">
    <reaction evidence="1">
        <text>ATP + protein L-histidine = ADP + protein N-phospho-L-histidine.</text>
        <dbReference type="EC" id="2.7.13.3"/>
    </reaction>
</comment>
<keyword evidence="7" id="KW-0067">ATP-binding</keyword>
<dbReference type="STRING" id="1045773.SAMN05216555_103280"/>
<dbReference type="PANTHER" id="PTHR24421:SF10">
    <property type="entry name" value="NITRATE_NITRITE SENSOR PROTEIN NARQ"/>
    <property type="match status" value="1"/>
</dbReference>
<evidence type="ECO:0000256" key="4">
    <source>
        <dbReference type="ARBA" id="ARBA00022679"/>
    </source>
</evidence>
<keyword evidence="9" id="KW-0812">Transmembrane</keyword>
<evidence type="ECO:0000313" key="12">
    <source>
        <dbReference type="Proteomes" id="UP000182130"/>
    </source>
</evidence>
<evidence type="ECO:0000313" key="11">
    <source>
        <dbReference type="EMBL" id="SDI63337.1"/>
    </source>
</evidence>
<evidence type="ECO:0000256" key="5">
    <source>
        <dbReference type="ARBA" id="ARBA00022741"/>
    </source>
</evidence>
<dbReference type="Proteomes" id="UP000182130">
    <property type="component" value="Unassembled WGS sequence"/>
</dbReference>
<dbReference type="Gene3D" id="1.20.5.1930">
    <property type="match status" value="1"/>
</dbReference>
<dbReference type="PANTHER" id="PTHR24421">
    <property type="entry name" value="NITRATE/NITRITE SENSOR PROTEIN NARX-RELATED"/>
    <property type="match status" value="1"/>
</dbReference>
<keyword evidence="12" id="KW-1185">Reference proteome</keyword>
<reference evidence="12" key="1">
    <citation type="submission" date="2016-10" db="EMBL/GenBank/DDBJ databases">
        <authorList>
            <person name="Varghese N."/>
            <person name="Submissions S."/>
        </authorList>
    </citation>
    <scope>NUCLEOTIDE SEQUENCE [LARGE SCALE GENOMIC DNA]</scope>
    <source>
        <strain evidence="12">CGMCC 1.10783</strain>
    </source>
</reference>
<feature type="transmembrane region" description="Helical" evidence="9">
    <location>
        <begin position="108"/>
        <end position="141"/>
    </location>
</feature>
<name>A0A1G8M689_9MICC</name>
<evidence type="ECO:0000256" key="6">
    <source>
        <dbReference type="ARBA" id="ARBA00022777"/>
    </source>
</evidence>
<evidence type="ECO:0000256" key="3">
    <source>
        <dbReference type="ARBA" id="ARBA00022553"/>
    </source>
</evidence>
<dbReference type="EMBL" id="FNEI01000003">
    <property type="protein sequence ID" value="SDI63337.1"/>
    <property type="molecule type" value="Genomic_DNA"/>
</dbReference>
<proteinExistence type="predicted"/>
<feature type="transmembrane region" description="Helical" evidence="9">
    <location>
        <begin position="21"/>
        <end position="42"/>
    </location>
</feature>
<keyword evidence="8" id="KW-0902">Two-component regulatory system</keyword>
<accession>A0A1G8M689</accession>
<keyword evidence="6 11" id="KW-0418">Kinase</keyword>
<dbReference type="Gene3D" id="3.30.565.10">
    <property type="entry name" value="Histidine kinase-like ATPase, C-terminal domain"/>
    <property type="match status" value="1"/>
</dbReference>
<organism evidence="11 12">
    <name type="scientific">Arthrobacter cupressi</name>
    <dbReference type="NCBI Taxonomy" id="1045773"/>
    <lineage>
        <taxon>Bacteria</taxon>
        <taxon>Bacillati</taxon>
        <taxon>Actinomycetota</taxon>
        <taxon>Actinomycetes</taxon>
        <taxon>Micrococcales</taxon>
        <taxon>Micrococcaceae</taxon>
        <taxon>Arthrobacter</taxon>
    </lineage>
</organism>
<dbReference type="AlphaFoldDB" id="A0A1G8M689"/>
<dbReference type="GO" id="GO:0016020">
    <property type="term" value="C:membrane"/>
    <property type="evidence" value="ECO:0007669"/>
    <property type="project" value="InterPro"/>
</dbReference>
<feature type="transmembrane region" description="Helical" evidence="9">
    <location>
        <begin position="54"/>
        <end position="75"/>
    </location>
</feature>
<dbReference type="EC" id="2.7.13.3" evidence="2"/>
<feature type="domain" description="Signal transduction histidine kinase subgroup 3 dimerisation and phosphoacceptor" evidence="10">
    <location>
        <begin position="213"/>
        <end position="278"/>
    </location>
</feature>
<dbReference type="Pfam" id="PF07730">
    <property type="entry name" value="HisKA_3"/>
    <property type="match status" value="1"/>
</dbReference>